<gene>
    <name evidence="3" type="ORF">GCM10009547_33690</name>
</gene>
<evidence type="ECO:0000259" key="2">
    <source>
        <dbReference type="Pfam" id="PF09992"/>
    </source>
</evidence>
<dbReference type="InterPro" id="IPR018711">
    <property type="entry name" value="NAGPA"/>
</dbReference>
<organism evidence="3 4">
    <name type="scientific">Sporichthya brevicatena</name>
    <dbReference type="NCBI Taxonomy" id="171442"/>
    <lineage>
        <taxon>Bacteria</taxon>
        <taxon>Bacillati</taxon>
        <taxon>Actinomycetota</taxon>
        <taxon>Actinomycetes</taxon>
        <taxon>Sporichthyales</taxon>
        <taxon>Sporichthyaceae</taxon>
        <taxon>Sporichthya</taxon>
    </lineage>
</organism>
<evidence type="ECO:0000313" key="4">
    <source>
        <dbReference type="Proteomes" id="UP001500957"/>
    </source>
</evidence>
<proteinExistence type="predicted"/>
<keyword evidence="1" id="KW-0732">Signal</keyword>
<dbReference type="PANTHER" id="PTHR40446">
    <property type="entry name" value="N-ACETYLGLUCOSAMINE-1-PHOSPHODIESTER ALPHA-N-ACETYLGLUCOSAMINIDASE"/>
    <property type="match status" value="1"/>
</dbReference>
<feature type="chain" id="PRO_5045272585" description="Phosphodiester glycosidase domain-containing protein" evidence="1">
    <location>
        <begin position="24"/>
        <end position="398"/>
    </location>
</feature>
<dbReference type="Proteomes" id="UP001500957">
    <property type="component" value="Unassembled WGS sequence"/>
</dbReference>
<feature type="domain" description="Phosphodiester glycosidase" evidence="2">
    <location>
        <begin position="247"/>
        <end position="395"/>
    </location>
</feature>
<keyword evidence="4" id="KW-1185">Reference proteome</keyword>
<dbReference type="EMBL" id="BAAAHE010000029">
    <property type="protein sequence ID" value="GAA0627411.1"/>
    <property type="molecule type" value="Genomic_DNA"/>
</dbReference>
<evidence type="ECO:0000256" key="1">
    <source>
        <dbReference type="SAM" id="SignalP"/>
    </source>
</evidence>
<comment type="caution">
    <text evidence="3">The sequence shown here is derived from an EMBL/GenBank/DDBJ whole genome shotgun (WGS) entry which is preliminary data.</text>
</comment>
<dbReference type="PANTHER" id="PTHR40446:SF2">
    <property type="entry name" value="N-ACETYLGLUCOSAMINE-1-PHOSPHODIESTER ALPHA-N-ACETYLGLUCOSAMINIDASE"/>
    <property type="match status" value="1"/>
</dbReference>
<accession>A0ABN1H2Q5</accession>
<protein>
    <recommendedName>
        <fullName evidence="2">Phosphodiester glycosidase domain-containing protein</fullName>
    </recommendedName>
</protein>
<sequence>MRLRTALTPALAAALAVPTAVLAAAPAATARSCKAPTGILRTPVTKTMSLPGGASVRIWDTGDRKRDIDEVRIVAVRIPQGSLIPRAITASTLAKAQTPQKQAAKVRRAVVVINGGVFDPSGPSIPVRSQVVNGAVRKGTRAVDQGIALYEKTRTAEWTLHKTVGTVRTGAHGSREVGNVNWQSLPGDGVAVYTRAWGTSAHPAGNRTVVVKKGKVTKILTSRKAGAKRPGSGETWLTARNGSGTASWLRGLRVGEAVTVSTQQSGVLPFLDGRPAVGRPDSLVGVSSAMVRWGQNLAGCGSRDETLRPRSGLMWTATGDLIVATVAGRPSAAAGGATAHQWGEYMKQLGAVHAVNLDGGTSTTLLVRTKVGGPLTRLDRSGGSFQRAVPDALTFQVP</sequence>
<dbReference type="RefSeq" id="WP_344606850.1">
    <property type="nucleotide sequence ID" value="NZ_BAAAHE010000029.1"/>
</dbReference>
<evidence type="ECO:0000313" key="3">
    <source>
        <dbReference type="EMBL" id="GAA0627411.1"/>
    </source>
</evidence>
<feature type="signal peptide" evidence="1">
    <location>
        <begin position="1"/>
        <end position="23"/>
    </location>
</feature>
<dbReference type="Pfam" id="PF09992">
    <property type="entry name" value="NAGPA"/>
    <property type="match status" value="1"/>
</dbReference>
<name>A0ABN1H2Q5_9ACTN</name>
<reference evidence="3 4" key="1">
    <citation type="journal article" date="2019" name="Int. J. Syst. Evol. Microbiol.">
        <title>The Global Catalogue of Microorganisms (GCM) 10K type strain sequencing project: providing services to taxonomists for standard genome sequencing and annotation.</title>
        <authorList>
            <consortium name="The Broad Institute Genomics Platform"/>
            <consortium name="The Broad Institute Genome Sequencing Center for Infectious Disease"/>
            <person name="Wu L."/>
            <person name="Ma J."/>
        </authorList>
    </citation>
    <scope>NUCLEOTIDE SEQUENCE [LARGE SCALE GENOMIC DNA]</scope>
    <source>
        <strain evidence="3 4">JCM 10671</strain>
    </source>
</reference>